<evidence type="ECO:0000256" key="2">
    <source>
        <dbReference type="ARBA" id="ARBA00022692"/>
    </source>
</evidence>
<comment type="subcellular location">
    <subcellularLocation>
        <location evidence="1">Membrane</location>
        <topology evidence="1">Multi-pass membrane protein</topology>
    </subcellularLocation>
</comment>
<dbReference type="STRING" id="6238.A8XTZ6"/>
<comment type="similarity">
    <text evidence="5">Belongs to the nematode receptor-like protein sra family.</text>
</comment>
<dbReference type="PANTHER" id="PTHR31357">
    <property type="entry name" value="SERPENTINE RECEPTOR CLASS ALPHA-10"/>
    <property type="match status" value="1"/>
</dbReference>
<dbReference type="InterPro" id="IPR051080">
    <property type="entry name" value="Nematode_rcpt-like_serp_alpha"/>
</dbReference>
<feature type="transmembrane region" description="Helical" evidence="6">
    <location>
        <begin position="269"/>
        <end position="292"/>
    </location>
</feature>
<protein>
    <submittedName>
        <fullName evidence="7">Protein CBR-SRA-9</fullName>
    </submittedName>
</protein>
<accession>A8XTZ6</accession>
<dbReference type="GO" id="GO:0016020">
    <property type="term" value="C:membrane"/>
    <property type="evidence" value="ECO:0007669"/>
    <property type="project" value="UniProtKB-SubCell"/>
</dbReference>
<dbReference type="Pfam" id="PF02117">
    <property type="entry name" value="7TM_GPCR_Sra"/>
    <property type="match status" value="1"/>
</dbReference>
<dbReference type="GO" id="GO:0050907">
    <property type="term" value="P:detection of chemical stimulus involved in sensory perception"/>
    <property type="evidence" value="ECO:0000318"/>
    <property type="project" value="GO_Central"/>
</dbReference>
<dbReference type="RefSeq" id="XP_002629834.1">
    <property type="nucleotide sequence ID" value="XM_002629788.1"/>
</dbReference>
<feature type="transmembrane region" description="Helical" evidence="6">
    <location>
        <begin position="143"/>
        <end position="162"/>
    </location>
</feature>
<dbReference type="InParanoid" id="A8XTZ6"/>
<evidence type="ECO:0000313" key="8">
    <source>
        <dbReference type="Proteomes" id="UP000008549"/>
    </source>
</evidence>
<dbReference type="PRINTS" id="PR00697">
    <property type="entry name" value="TMPROTEINSRA"/>
</dbReference>
<dbReference type="GeneID" id="8572861"/>
<evidence type="ECO:0000313" key="7">
    <source>
        <dbReference type="EMBL" id="CAP36122.1"/>
    </source>
</evidence>
<dbReference type="EMBL" id="HE601462">
    <property type="protein sequence ID" value="CAP36122.1"/>
    <property type="molecule type" value="Genomic_DNA"/>
</dbReference>
<keyword evidence="4 6" id="KW-0472">Membrane</keyword>
<evidence type="ECO:0000256" key="3">
    <source>
        <dbReference type="ARBA" id="ARBA00022989"/>
    </source>
</evidence>
<dbReference type="WormBase" id="CBG18722">
    <property type="protein sequence ID" value="CBP48940"/>
    <property type="gene ID" value="WBGene00038092"/>
    <property type="gene designation" value="Cbr-sra-9"/>
</dbReference>
<proteinExistence type="inferred from homology"/>
<keyword evidence="2 6" id="KW-0812">Transmembrane</keyword>
<dbReference type="AlphaFoldDB" id="A8XTZ6"/>
<dbReference type="PANTHER" id="PTHR31357:SF5">
    <property type="entry name" value="SERPENTINE RECEPTOR CLASS ALPHA-1-RELATED"/>
    <property type="match status" value="1"/>
</dbReference>
<reference evidence="7 8" key="1">
    <citation type="journal article" date="2003" name="PLoS Biol.">
        <title>The genome sequence of Caenorhabditis briggsae: a platform for comparative genomics.</title>
        <authorList>
            <person name="Stein L.D."/>
            <person name="Bao Z."/>
            <person name="Blasiar D."/>
            <person name="Blumenthal T."/>
            <person name="Brent M.R."/>
            <person name="Chen N."/>
            <person name="Chinwalla A."/>
            <person name="Clarke L."/>
            <person name="Clee C."/>
            <person name="Coghlan A."/>
            <person name="Coulson A."/>
            <person name="D'Eustachio P."/>
            <person name="Fitch D.H."/>
            <person name="Fulton L.A."/>
            <person name="Fulton R.E."/>
            <person name="Griffiths-Jones S."/>
            <person name="Harris T.W."/>
            <person name="Hillier L.W."/>
            <person name="Kamath R."/>
            <person name="Kuwabara P.E."/>
            <person name="Mardis E.R."/>
            <person name="Marra M.A."/>
            <person name="Miner T.L."/>
            <person name="Minx P."/>
            <person name="Mullikin J.C."/>
            <person name="Plumb R.W."/>
            <person name="Rogers J."/>
            <person name="Schein J.E."/>
            <person name="Sohrmann M."/>
            <person name="Spieth J."/>
            <person name="Stajich J.E."/>
            <person name="Wei C."/>
            <person name="Willey D."/>
            <person name="Wilson R.K."/>
            <person name="Durbin R."/>
            <person name="Waterston R.H."/>
        </authorList>
    </citation>
    <scope>NUCLEOTIDE SEQUENCE [LARGE SCALE GENOMIC DNA]</scope>
    <source>
        <strain evidence="7 8">AF16</strain>
    </source>
</reference>
<evidence type="ECO:0000256" key="4">
    <source>
        <dbReference type="ARBA" id="ARBA00023136"/>
    </source>
</evidence>
<dbReference type="CTD" id="8572861"/>
<dbReference type="GO" id="GO:0004930">
    <property type="term" value="F:G protein-coupled receptor activity"/>
    <property type="evidence" value="ECO:0007669"/>
    <property type="project" value="InterPro"/>
</dbReference>
<dbReference type="FunCoup" id="A8XTZ6">
    <property type="interactions" value="27"/>
</dbReference>
<evidence type="ECO:0000256" key="6">
    <source>
        <dbReference type="SAM" id="Phobius"/>
    </source>
</evidence>
<keyword evidence="8" id="KW-1185">Reference proteome</keyword>
<dbReference type="KEGG" id="cbr:CBG_18722"/>
<dbReference type="Proteomes" id="UP000008549">
    <property type="component" value="Unassembled WGS sequence"/>
</dbReference>
<dbReference type="InterPro" id="IPR000344">
    <property type="entry name" value="7TM_GPCR_serpentine_rcpt_Sra"/>
</dbReference>
<feature type="non-terminal residue" evidence="7">
    <location>
        <position position="1"/>
    </location>
</feature>
<feature type="transmembrane region" description="Helical" evidence="6">
    <location>
        <begin position="185"/>
        <end position="206"/>
    </location>
</feature>
<feature type="non-terminal residue" evidence="7">
    <location>
        <position position="320"/>
    </location>
</feature>
<gene>
    <name evidence="9" type="primary">sra-9</name>
    <name evidence="7" type="synonym">Cbr-sra-9</name>
    <name evidence="9" type="ORF">CBG18722</name>
    <name evidence="7" type="ORF">CBG_18722</name>
</gene>
<evidence type="ECO:0000256" key="5">
    <source>
        <dbReference type="ARBA" id="ARBA00037994"/>
    </source>
</evidence>
<dbReference type="HOGENOM" id="CLU_048025_0_1_1"/>
<sequence>SNLTIATPDDIDRLLSSNFLISQIVDLLAALITLISTFSAINLILTKSIFQWSTKILLFQNLCFANFFQISYSYEAMILVLKNLEFRGDSNFLKTEAQCAPIYKFMLFCTSGMIYGQTGLIIERLFSNFSKNFKSKKSIKYSLILLFFILFFSGITGPLLLFDDPLDGAVLGCFMIPKASARRSTVYFAVCTVLTLFNFCVALWLMRYNKKLEYSIRFKVGARFRKRQQIDSTETICFLSVCLFVLMFIYSVGVSLLRNLRDYLILADFYFWVVWLYTVPIFAMLLPLLLIYRIRCSHASRVQNLIGISHEKQSQDGHIK</sequence>
<organism evidence="7 8">
    <name type="scientific">Caenorhabditis briggsae</name>
    <dbReference type="NCBI Taxonomy" id="6238"/>
    <lineage>
        <taxon>Eukaryota</taxon>
        <taxon>Metazoa</taxon>
        <taxon>Ecdysozoa</taxon>
        <taxon>Nematoda</taxon>
        <taxon>Chromadorea</taxon>
        <taxon>Rhabditida</taxon>
        <taxon>Rhabditina</taxon>
        <taxon>Rhabditomorpha</taxon>
        <taxon>Rhabditoidea</taxon>
        <taxon>Rhabditidae</taxon>
        <taxon>Peloderinae</taxon>
        <taxon>Caenorhabditis</taxon>
    </lineage>
</organism>
<reference evidence="7 8" key="2">
    <citation type="journal article" date="2011" name="PLoS Genet.">
        <title>Caenorhabditis briggsae recombinant inbred line genotypes reveal inter-strain incompatibility and the evolution of recombination.</title>
        <authorList>
            <person name="Ross J.A."/>
            <person name="Koboldt D.C."/>
            <person name="Staisch J.E."/>
            <person name="Chamberlin H.M."/>
            <person name="Gupta B.P."/>
            <person name="Miller R.D."/>
            <person name="Baird S.E."/>
            <person name="Haag E.S."/>
        </authorList>
    </citation>
    <scope>NUCLEOTIDE SEQUENCE [LARGE SCALE GENOMIC DNA]</scope>
    <source>
        <strain evidence="7 8">AF16</strain>
    </source>
</reference>
<dbReference type="GO" id="GO:0004984">
    <property type="term" value="F:olfactory receptor activity"/>
    <property type="evidence" value="ECO:0000318"/>
    <property type="project" value="GO_Central"/>
</dbReference>
<keyword evidence="3 6" id="KW-1133">Transmembrane helix</keyword>
<feature type="transmembrane region" description="Helical" evidence="6">
    <location>
        <begin position="20"/>
        <end position="45"/>
    </location>
</feature>
<feature type="transmembrane region" description="Helical" evidence="6">
    <location>
        <begin position="101"/>
        <end position="122"/>
    </location>
</feature>
<evidence type="ECO:0000313" key="9">
    <source>
        <dbReference type="WormBase" id="CBG18722"/>
    </source>
</evidence>
<name>A8XTZ6_CAEBR</name>
<feature type="transmembrane region" description="Helical" evidence="6">
    <location>
        <begin position="57"/>
        <end position="81"/>
    </location>
</feature>
<dbReference type="OMA" id="DFYFWVV"/>
<dbReference type="eggNOG" id="ENOG502TH28">
    <property type="taxonomic scope" value="Eukaryota"/>
</dbReference>
<feature type="transmembrane region" description="Helical" evidence="6">
    <location>
        <begin position="235"/>
        <end position="257"/>
    </location>
</feature>
<evidence type="ECO:0000256" key="1">
    <source>
        <dbReference type="ARBA" id="ARBA00004141"/>
    </source>
</evidence>